<dbReference type="Pfam" id="PF07705">
    <property type="entry name" value="CARDB"/>
    <property type="match status" value="1"/>
</dbReference>
<organism evidence="3 4">
    <name type="scientific">Anaerocolumna chitinilytica</name>
    <dbReference type="NCBI Taxonomy" id="1727145"/>
    <lineage>
        <taxon>Bacteria</taxon>
        <taxon>Bacillati</taxon>
        <taxon>Bacillota</taxon>
        <taxon>Clostridia</taxon>
        <taxon>Lachnospirales</taxon>
        <taxon>Lachnospiraceae</taxon>
        <taxon>Anaerocolumna</taxon>
    </lineage>
</organism>
<dbReference type="Gene3D" id="2.60.40.10">
    <property type="entry name" value="Immunoglobulins"/>
    <property type="match status" value="1"/>
</dbReference>
<protein>
    <recommendedName>
        <fullName evidence="2">CARDB domain-containing protein</fullName>
    </recommendedName>
</protein>
<dbReference type="EMBL" id="AP023368">
    <property type="protein sequence ID" value="BCJ98971.1"/>
    <property type="molecule type" value="Genomic_DNA"/>
</dbReference>
<reference evidence="3 4" key="1">
    <citation type="submission" date="2020-08" db="EMBL/GenBank/DDBJ databases">
        <title>Draft genome sequencing of an Anaerocolumna strain isolated from anoxic soil subjected to BSD treatment.</title>
        <authorList>
            <person name="Uek A."/>
            <person name="Tonouchi A."/>
        </authorList>
    </citation>
    <scope>NUCLEOTIDE SEQUENCE [LARGE SCALE GENOMIC DNA]</scope>
    <source>
        <strain evidence="3 4">CTTW</strain>
    </source>
</reference>
<evidence type="ECO:0000259" key="2">
    <source>
        <dbReference type="Pfam" id="PF07705"/>
    </source>
</evidence>
<dbReference type="AlphaFoldDB" id="A0A7I8DNW1"/>
<sequence>MKKYRVALMIICCLALLSSFMVFDSTVQAVSTAIDKCDSTAGWSGSDSVSLDTTNKKEGTGCLTKTGSGTDWFKKTLSPAVNSGVSESNGYIHLWLYVSDAGKLASTGAQLEITSSGGPDVNEYSWNLMNAGLVSGWNELSLKLSNAAKIGNPDLTAINFVRVYYFLTGSITCKLDDVYFTDGNGGGGLSDLIITDLTCSPASPQPGNAVTLSATVKNQGNAATPAGTILGVGFQIDGAATSLWSDNYTASLGPGSSIVLTVNGGTNGTTWTAISGTHTITAYVDDVNRIAESNESNNIFTKSITVGGTSSGDIVGKVIVGYQGWFDAPGDGAPANNWVHWANGSMPAPGNQNFEIYPDTREYTTLFNTGYANLLNGSPARLFSSYSTQTVNKHFEWMQTYGIDGAAIQRFGGELSDPNRKAQRDSVTMKVKTASETYGRKFYVMYDISGMGSDFGTKLEADWTSTITGSLNLLSSSAYAKQNGKPVVCIWGMGFNDGGHPGDAAECISIINWFKAQGCYVIGGVPTYWRDCDNAHPLASDPGATNDSKTGFQNVYKAFNMIQPWMVGRIRGITGAGSADNFKTYIIGPDYNYCQVNGMDYAPVIFPGFAWSNMHNGTTPKNEIPRLHGDFMWNQAYNTATLGITSAYIAMFDEYDEGTAIAKAAEDSSMIPTNQYFLTLDADGIHCTSDFYLRLTGDITKMLKGLIPKTSTHPTAH</sequence>
<dbReference type="KEGG" id="acht:bsdcttw_20120"/>
<dbReference type="RefSeq" id="WP_185259261.1">
    <property type="nucleotide sequence ID" value="NZ_AP023368.1"/>
</dbReference>
<name>A0A7I8DNW1_9FIRM</name>
<dbReference type="InterPro" id="IPR011635">
    <property type="entry name" value="CARDB"/>
</dbReference>
<feature type="domain" description="CARDB" evidence="2">
    <location>
        <begin position="190"/>
        <end position="302"/>
    </location>
</feature>
<keyword evidence="1" id="KW-0732">Signal</keyword>
<proteinExistence type="predicted"/>
<dbReference type="Proteomes" id="UP000515703">
    <property type="component" value="Chromosome"/>
</dbReference>
<feature type="signal peptide" evidence="1">
    <location>
        <begin position="1"/>
        <end position="29"/>
    </location>
</feature>
<reference evidence="3 4" key="2">
    <citation type="submission" date="2020-08" db="EMBL/GenBank/DDBJ databases">
        <authorList>
            <person name="Ueki A."/>
            <person name="Tonouchi A."/>
        </authorList>
    </citation>
    <scope>NUCLEOTIDE SEQUENCE [LARGE SCALE GENOMIC DNA]</scope>
    <source>
        <strain evidence="3 4">CTTW</strain>
    </source>
</reference>
<dbReference type="Gene3D" id="3.20.20.80">
    <property type="entry name" value="Glycosidases"/>
    <property type="match status" value="1"/>
</dbReference>
<keyword evidence="4" id="KW-1185">Reference proteome</keyword>
<evidence type="ECO:0000313" key="3">
    <source>
        <dbReference type="EMBL" id="BCJ98971.1"/>
    </source>
</evidence>
<gene>
    <name evidence="3" type="ORF">bsdcttw_20120</name>
</gene>
<feature type="chain" id="PRO_5029499681" description="CARDB domain-containing protein" evidence="1">
    <location>
        <begin position="30"/>
        <end position="717"/>
    </location>
</feature>
<dbReference type="CDD" id="cd11576">
    <property type="entry name" value="GH99_GH71_like_2"/>
    <property type="match status" value="1"/>
</dbReference>
<accession>A0A7I8DNW1</accession>
<evidence type="ECO:0000256" key="1">
    <source>
        <dbReference type="SAM" id="SignalP"/>
    </source>
</evidence>
<dbReference type="InterPro" id="IPR013783">
    <property type="entry name" value="Ig-like_fold"/>
</dbReference>
<evidence type="ECO:0000313" key="4">
    <source>
        <dbReference type="Proteomes" id="UP000515703"/>
    </source>
</evidence>